<gene>
    <name evidence="1" type="ORF">TGAM01_v200232</name>
</gene>
<dbReference type="Proteomes" id="UP000054821">
    <property type="component" value="Unassembled WGS sequence"/>
</dbReference>
<dbReference type="RefSeq" id="XP_024406729.1">
    <property type="nucleotide sequence ID" value="XM_024548514.1"/>
</dbReference>
<comment type="caution">
    <text evidence="1">The sequence shown here is derived from an EMBL/GenBank/DDBJ whole genome shotgun (WGS) entry which is preliminary data.</text>
</comment>
<protein>
    <submittedName>
        <fullName evidence="1">Uncharacterized protein</fullName>
    </submittedName>
</protein>
<dbReference type="EMBL" id="JPDN02000001">
    <property type="protein sequence ID" value="PON30812.1"/>
    <property type="molecule type" value="Genomic_DNA"/>
</dbReference>
<feature type="non-terminal residue" evidence="1">
    <location>
        <position position="1"/>
    </location>
</feature>
<evidence type="ECO:0000313" key="2">
    <source>
        <dbReference type="Proteomes" id="UP000054821"/>
    </source>
</evidence>
<keyword evidence="2" id="KW-1185">Reference proteome</keyword>
<organism evidence="1 2">
    <name type="scientific">Trichoderma gamsii</name>
    <dbReference type="NCBI Taxonomy" id="398673"/>
    <lineage>
        <taxon>Eukaryota</taxon>
        <taxon>Fungi</taxon>
        <taxon>Dikarya</taxon>
        <taxon>Ascomycota</taxon>
        <taxon>Pezizomycotina</taxon>
        <taxon>Sordariomycetes</taxon>
        <taxon>Hypocreomycetidae</taxon>
        <taxon>Hypocreales</taxon>
        <taxon>Hypocreaceae</taxon>
        <taxon>Trichoderma</taxon>
    </lineage>
</organism>
<sequence length="64" mass="7052">SARLISRSQVDLAEVFPGSGNGLRRTLPSVRVKFTSSRRASPLFVNNSVWSLSKLARLLVRSPI</sequence>
<name>A0A2P5A2Q7_9HYPO</name>
<accession>A0A2P5A2Q7</accession>
<evidence type="ECO:0000313" key="1">
    <source>
        <dbReference type="EMBL" id="PON30812.1"/>
    </source>
</evidence>
<proteinExistence type="predicted"/>
<dbReference type="AlphaFoldDB" id="A0A2P5A2Q7"/>
<dbReference type="GeneID" id="36347253"/>
<reference evidence="1 2" key="1">
    <citation type="journal article" date="2016" name="Genome Announc.">
        <title>Draft Whole-Genome Sequence of Trichoderma gamsii T6085, a Promising Biocontrol Agent of Fusarium Head Blight on Wheat.</title>
        <authorList>
            <person name="Baroncelli R."/>
            <person name="Zapparata A."/>
            <person name="Piaggeschi G."/>
            <person name="Sarrocco S."/>
            <person name="Vannacci G."/>
        </authorList>
    </citation>
    <scope>NUCLEOTIDE SEQUENCE [LARGE SCALE GENOMIC DNA]</scope>
    <source>
        <strain evidence="1 2">T6085</strain>
    </source>
</reference>